<dbReference type="AlphaFoldDB" id="A0A6H5IN64"/>
<reference evidence="4 5" key="1">
    <citation type="submission" date="2020-02" db="EMBL/GenBank/DDBJ databases">
        <authorList>
            <person name="Ferguson B K."/>
        </authorList>
    </citation>
    <scope>NUCLEOTIDE SEQUENCE [LARGE SCALE GENOMIC DNA]</scope>
</reference>
<feature type="compositionally biased region" description="Low complexity" evidence="2">
    <location>
        <begin position="506"/>
        <end position="516"/>
    </location>
</feature>
<keyword evidence="5" id="KW-1185">Reference proteome</keyword>
<evidence type="ECO:0000313" key="4">
    <source>
        <dbReference type="EMBL" id="CAB0039692.1"/>
    </source>
</evidence>
<feature type="coiled-coil region" evidence="1">
    <location>
        <begin position="130"/>
        <end position="200"/>
    </location>
</feature>
<protein>
    <recommendedName>
        <fullName evidence="3">DUF7041 domain-containing protein</fullName>
    </recommendedName>
</protein>
<dbReference type="PANTHER" id="PTHR33327">
    <property type="entry name" value="ENDONUCLEASE"/>
    <property type="match status" value="1"/>
</dbReference>
<feature type="region of interest" description="Disordered" evidence="2">
    <location>
        <begin position="407"/>
        <end position="516"/>
    </location>
</feature>
<evidence type="ECO:0000256" key="2">
    <source>
        <dbReference type="SAM" id="MobiDB-lite"/>
    </source>
</evidence>
<feature type="compositionally biased region" description="Basic and acidic residues" evidence="2">
    <location>
        <begin position="948"/>
        <end position="964"/>
    </location>
</feature>
<feature type="compositionally biased region" description="Low complexity" evidence="2">
    <location>
        <begin position="421"/>
        <end position="434"/>
    </location>
</feature>
<dbReference type="PANTHER" id="PTHR33327:SF3">
    <property type="entry name" value="RNA-DIRECTED DNA POLYMERASE"/>
    <property type="match status" value="1"/>
</dbReference>
<dbReference type="InterPro" id="IPR055469">
    <property type="entry name" value="DUF7041"/>
</dbReference>
<organism evidence="4 5">
    <name type="scientific">Trichogramma brassicae</name>
    <dbReference type="NCBI Taxonomy" id="86971"/>
    <lineage>
        <taxon>Eukaryota</taxon>
        <taxon>Metazoa</taxon>
        <taxon>Ecdysozoa</taxon>
        <taxon>Arthropoda</taxon>
        <taxon>Hexapoda</taxon>
        <taxon>Insecta</taxon>
        <taxon>Pterygota</taxon>
        <taxon>Neoptera</taxon>
        <taxon>Endopterygota</taxon>
        <taxon>Hymenoptera</taxon>
        <taxon>Apocrita</taxon>
        <taxon>Proctotrupomorpha</taxon>
        <taxon>Chalcidoidea</taxon>
        <taxon>Trichogrammatidae</taxon>
        <taxon>Trichogramma</taxon>
    </lineage>
</organism>
<dbReference type="OrthoDB" id="7552726at2759"/>
<name>A0A6H5IN64_9HYME</name>
<feature type="compositionally biased region" description="Basic and acidic residues" evidence="2">
    <location>
        <begin position="469"/>
        <end position="478"/>
    </location>
</feature>
<accession>A0A6H5IN64</accession>
<dbReference type="Pfam" id="PF23055">
    <property type="entry name" value="DUF7041"/>
    <property type="match status" value="1"/>
</dbReference>
<feature type="coiled-coil region" evidence="1">
    <location>
        <begin position="519"/>
        <end position="553"/>
    </location>
</feature>
<evidence type="ECO:0000256" key="1">
    <source>
        <dbReference type="SAM" id="Coils"/>
    </source>
</evidence>
<feature type="compositionally biased region" description="Polar residues" evidence="2">
    <location>
        <begin position="480"/>
        <end position="499"/>
    </location>
</feature>
<proteinExistence type="predicted"/>
<sequence>MEDLRAAINLISPGNFLASIYLKDAFHLIPLHRGNRKLVASAPAVARAIGKPRFRVYRRARLTMPCTLAHAGQWAEIEHELNKLWRRDDQLEQMIAGAFERFHGFEREWGEVAAQYSKPHRRTIKDWEDERQAIRDYREEREKKRNIQDEKAAQKERELQEKRGEIEKLQREREQYEDEMRRLLAEAREIEEVLERAQAVEVLGSTRECFRCSYPGRVPWTLQVDVVRVHVCPFRPVRGHLAKRYFRLGRSCESNRPGCHDTATYRADVVPAGKRLPGPDEPTLYLRSCERVRPAFGEQQRHFSRELESTIVNTRELVHTCFSATRANSWYRARIPRIAYTSPRSQRYPSVPAKSRRGTIGRFANASLRPCSVVVSFATLVSRYARTTLSSAYAIPATHIMAVGDNAAPQQDEAASIENRQQSSAAQQQDGAAAFETHFKLQRSPVVTRNRTRRQLADTPESQKTAETQVHDANEPRATDLNSDQLLVSSTLSNSTPNMHDQAKADSSSDLSLSLPSQLDGANLELHQMREQLRNMQAELQQARSASAAQQQILIPPPNMNKSNGAIKKTPDPNLAVIQQSIIDAGFSALGVSNGMTSRNATAASSYSAASAPPHREHVQPQAFTSSKQMLNFPPVSQISSAILYPTQCTFAPRQASAQCTSALPQTSVQYTTAPMQQCTQPSMQPALMASQSTVQSQSQYTPPLIQPIPYASFAQQTQSTAPPPPVQINAGTQAAAQRKLDKFPDFYKHSPQLWISLLESQFTAAGITAPQDKYYHLVTKLGHDVTAELKLSLITLPRNNEYNALKAILLRKYVENDTTKIKRLSENLNGMQDLTPSEYLNHLASASDQWIPRESILLLWKKNLPPTISSGLSSVITLDNDSYNRNSQQQPAFNFCIAPVQTPAATADSTSDFDKIAHALSKLEEKMNSFEKKLNKPRYNNTSNNNRNDKKETKQSHKKSSQDIADKEGLCFYHARFEVANRESREATKKTKAVRYCFGDRSKWTFQVRGEYYGDCHSPTRTLATCTQAPCHCKRRLSPRTLRRAVHSCSNRRAIEQIGRQYSHCCLFLNNLDRYFHYLQIFYRKLTDYPSKVLT</sequence>
<keyword evidence="1" id="KW-0175">Coiled coil</keyword>
<feature type="domain" description="DUF7041" evidence="3">
    <location>
        <begin position="745"/>
        <end position="826"/>
    </location>
</feature>
<evidence type="ECO:0000259" key="3">
    <source>
        <dbReference type="Pfam" id="PF23055"/>
    </source>
</evidence>
<evidence type="ECO:0000313" key="5">
    <source>
        <dbReference type="Proteomes" id="UP000479190"/>
    </source>
</evidence>
<gene>
    <name evidence="4" type="ORF">TBRA_LOCUS11431</name>
</gene>
<feature type="compositionally biased region" description="Low complexity" evidence="2">
    <location>
        <begin position="938"/>
        <end position="947"/>
    </location>
</feature>
<dbReference type="Proteomes" id="UP000479190">
    <property type="component" value="Unassembled WGS sequence"/>
</dbReference>
<feature type="region of interest" description="Disordered" evidence="2">
    <location>
        <begin position="932"/>
        <end position="964"/>
    </location>
</feature>
<dbReference type="EMBL" id="CADCXV010000975">
    <property type="protein sequence ID" value="CAB0039692.1"/>
    <property type="molecule type" value="Genomic_DNA"/>
</dbReference>